<proteinExistence type="inferred from homology"/>
<keyword evidence="8" id="KW-0694">RNA-binding</keyword>
<evidence type="ECO:0000256" key="1">
    <source>
        <dbReference type="ARBA" id="ARBA00001946"/>
    </source>
</evidence>
<evidence type="ECO:0000256" key="4">
    <source>
        <dbReference type="ARBA" id="ARBA00022695"/>
    </source>
</evidence>
<comment type="similarity">
    <text evidence="8">Belongs to the tRNA nucleotidyltransferase/poly(A) polymerase family.</text>
</comment>
<organism evidence="11 12">
    <name type="scientific">Thalassospira indica</name>
    <dbReference type="NCBI Taxonomy" id="1891279"/>
    <lineage>
        <taxon>Bacteria</taxon>
        <taxon>Pseudomonadati</taxon>
        <taxon>Pseudomonadota</taxon>
        <taxon>Alphaproteobacteria</taxon>
        <taxon>Rhodospirillales</taxon>
        <taxon>Thalassospiraceae</taxon>
        <taxon>Thalassospira</taxon>
    </lineage>
</organism>
<protein>
    <submittedName>
        <fullName evidence="11">CCA tRNA nucleotidyltransferase</fullName>
    </submittedName>
</protein>
<reference evidence="11 12" key="1">
    <citation type="submission" date="2018-08" db="EMBL/GenBank/DDBJ databases">
        <title>Complete genome sequence of type strain Thalassospira indica MCCC 1A01103T, isolated from isolated from deep seawater of the Indian Ocean.</title>
        <authorList>
            <person name="Liu Y."/>
        </authorList>
    </citation>
    <scope>NUCLEOTIDE SEQUENCE [LARGE SCALE GENOMIC DNA]</scope>
    <source>
        <strain evidence="11 12">PB8BT</strain>
    </source>
</reference>
<dbReference type="Gene3D" id="1.10.3090.10">
    <property type="entry name" value="cca-adding enzyme, domain 2"/>
    <property type="match status" value="1"/>
</dbReference>
<dbReference type="PANTHER" id="PTHR46173">
    <property type="entry name" value="CCA TRNA NUCLEOTIDYLTRANSFERASE 1, MITOCHONDRIAL"/>
    <property type="match status" value="1"/>
</dbReference>
<gene>
    <name evidence="11" type="ORF">DY252_19565</name>
</gene>
<dbReference type="InterPro" id="IPR043519">
    <property type="entry name" value="NT_sf"/>
</dbReference>
<evidence type="ECO:0000256" key="7">
    <source>
        <dbReference type="ARBA" id="ARBA00022842"/>
    </source>
</evidence>
<dbReference type="SUPFAM" id="SSF81301">
    <property type="entry name" value="Nucleotidyltransferase"/>
    <property type="match status" value="1"/>
</dbReference>
<dbReference type="InterPro" id="IPR032828">
    <property type="entry name" value="PolyA_RNA-bd"/>
</dbReference>
<evidence type="ECO:0000259" key="9">
    <source>
        <dbReference type="Pfam" id="PF01743"/>
    </source>
</evidence>
<keyword evidence="6" id="KW-0547">Nucleotide-binding</keyword>
<evidence type="ECO:0000313" key="11">
    <source>
        <dbReference type="EMBL" id="AXO16181.1"/>
    </source>
</evidence>
<dbReference type="Pfam" id="PF12627">
    <property type="entry name" value="PolyA_pol_RNAbd"/>
    <property type="match status" value="1"/>
</dbReference>
<sequence>MALVMTGGNKATMTALEVTGRLRPYGIMVADDTARVFDAIAQQGGCARFVGGVVRDALLKRDLVDVDIACDLAPEETQAALEKAGIRVIPTGLKHGTVTAITDAGAYEITTLRVDVLTDGRHAEVAFTDSWLEDAKRRDFTFNAIYCDLDGTIYDPFDGETDLRDGRVRFIGVAENRIAEDFLRILRFFRFQAWFGRPPIDPVGAEACRKAVNGLHDISVERIRDEMFKLLRSRSPAGTINDMIGFGILPAILPKLIHTDCLRIMQWLDSTALADPAIQPDPLRRLAALFAPGGDRRNSDDDEDNLAAAERFARDLRLSNEETDRFAEMVAHAPLIDPKLRPEIVRRDLYRMGAAAFRDAVLLAWSARAAVPPRCTRAENDEWKALIEAAANWQPVKLPIQGRDILKAGLAPAGPRVGALLRQAEEYWIDRDFQPGRDELMDYIARQITAGDEENE</sequence>
<evidence type="ECO:0000256" key="8">
    <source>
        <dbReference type="RuleBase" id="RU003953"/>
    </source>
</evidence>
<dbReference type="Proteomes" id="UP000256971">
    <property type="component" value="Chromosome"/>
</dbReference>
<comment type="cofactor">
    <cofactor evidence="1">
        <name>Mg(2+)</name>
        <dbReference type="ChEBI" id="CHEBI:18420"/>
    </cofactor>
</comment>
<dbReference type="EMBL" id="CP031555">
    <property type="protein sequence ID" value="AXO16181.1"/>
    <property type="molecule type" value="Genomic_DNA"/>
</dbReference>
<dbReference type="SUPFAM" id="SSF81891">
    <property type="entry name" value="Poly A polymerase C-terminal region-like"/>
    <property type="match status" value="1"/>
</dbReference>
<keyword evidence="12" id="KW-1185">Reference proteome</keyword>
<dbReference type="PANTHER" id="PTHR46173:SF1">
    <property type="entry name" value="CCA TRNA NUCLEOTIDYLTRANSFERASE 1, MITOCHONDRIAL"/>
    <property type="match status" value="1"/>
</dbReference>
<feature type="domain" description="tRNA nucleotidyltransferase/poly(A) polymerase RNA and SrmB- binding" evidence="10">
    <location>
        <begin position="200"/>
        <end position="256"/>
    </location>
</feature>
<keyword evidence="7" id="KW-0460">Magnesium</keyword>
<keyword evidence="3" id="KW-0819">tRNA processing</keyword>
<dbReference type="InterPro" id="IPR002646">
    <property type="entry name" value="PolA_pol_head_dom"/>
</dbReference>
<feature type="domain" description="Poly A polymerase head" evidence="9">
    <location>
        <begin position="47"/>
        <end position="169"/>
    </location>
</feature>
<evidence type="ECO:0000256" key="6">
    <source>
        <dbReference type="ARBA" id="ARBA00022741"/>
    </source>
</evidence>
<evidence type="ECO:0000259" key="10">
    <source>
        <dbReference type="Pfam" id="PF12627"/>
    </source>
</evidence>
<dbReference type="Gene3D" id="3.30.460.10">
    <property type="entry name" value="Beta Polymerase, domain 2"/>
    <property type="match status" value="1"/>
</dbReference>
<evidence type="ECO:0000256" key="5">
    <source>
        <dbReference type="ARBA" id="ARBA00022723"/>
    </source>
</evidence>
<evidence type="ECO:0000256" key="2">
    <source>
        <dbReference type="ARBA" id="ARBA00022679"/>
    </source>
</evidence>
<keyword evidence="2 8" id="KW-0808">Transferase</keyword>
<keyword evidence="5" id="KW-0479">Metal-binding</keyword>
<dbReference type="Pfam" id="PF01743">
    <property type="entry name" value="PolyA_pol"/>
    <property type="match status" value="1"/>
</dbReference>
<keyword evidence="4" id="KW-0548">Nucleotidyltransferase</keyword>
<accession>A0ABN5NKR8</accession>
<dbReference type="CDD" id="cd05398">
    <property type="entry name" value="NT_ClassII-CCAase"/>
    <property type="match status" value="1"/>
</dbReference>
<evidence type="ECO:0000313" key="12">
    <source>
        <dbReference type="Proteomes" id="UP000256971"/>
    </source>
</evidence>
<name>A0ABN5NKR8_9PROT</name>
<evidence type="ECO:0000256" key="3">
    <source>
        <dbReference type="ARBA" id="ARBA00022694"/>
    </source>
</evidence>
<dbReference type="InterPro" id="IPR050264">
    <property type="entry name" value="Bact_CCA-adding_enz_type3_sf"/>
</dbReference>